<name>A0AAV1U0G1_9STRA</name>
<protein>
    <submittedName>
        <fullName evidence="2">Uncharacterized protein</fullName>
    </submittedName>
</protein>
<dbReference type="Proteomes" id="UP001162060">
    <property type="component" value="Unassembled WGS sequence"/>
</dbReference>
<evidence type="ECO:0000313" key="3">
    <source>
        <dbReference type="Proteomes" id="UP001162060"/>
    </source>
</evidence>
<feature type="compositionally biased region" description="Basic and acidic residues" evidence="1">
    <location>
        <begin position="1"/>
        <end position="10"/>
    </location>
</feature>
<organism evidence="2 3">
    <name type="scientific">Peronospora matthiolae</name>
    <dbReference type="NCBI Taxonomy" id="2874970"/>
    <lineage>
        <taxon>Eukaryota</taxon>
        <taxon>Sar</taxon>
        <taxon>Stramenopiles</taxon>
        <taxon>Oomycota</taxon>
        <taxon>Peronosporomycetes</taxon>
        <taxon>Peronosporales</taxon>
        <taxon>Peronosporaceae</taxon>
        <taxon>Peronospora</taxon>
    </lineage>
</organism>
<dbReference type="AlphaFoldDB" id="A0AAV1U0G1"/>
<proteinExistence type="predicted"/>
<dbReference type="EMBL" id="CAKLBY020000119">
    <property type="protein sequence ID" value="CAK7928010.1"/>
    <property type="molecule type" value="Genomic_DNA"/>
</dbReference>
<evidence type="ECO:0000256" key="1">
    <source>
        <dbReference type="SAM" id="MobiDB-lite"/>
    </source>
</evidence>
<accession>A0AAV1U0G1</accession>
<sequence length="111" mass="12285">MLGDDSHDRAPVPSIDELPFLRADNEEAKSGLLDALDMAERTRREQQGLVVEYLRQLESAAFSGLQQNESARARAGLGPSRRQRRRQGMSDFEPLQKSEEGPKGNPPAGKP</sequence>
<feature type="region of interest" description="Disordered" evidence="1">
    <location>
        <begin position="1"/>
        <end position="22"/>
    </location>
</feature>
<gene>
    <name evidence="2" type="ORF">PM001_LOCUS13160</name>
</gene>
<feature type="region of interest" description="Disordered" evidence="1">
    <location>
        <begin position="62"/>
        <end position="111"/>
    </location>
</feature>
<reference evidence="2" key="1">
    <citation type="submission" date="2024-01" db="EMBL/GenBank/DDBJ databases">
        <authorList>
            <person name="Webb A."/>
        </authorList>
    </citation>
    <scope>NUCLEOTIDE SEQUENCE</scope>
    <source>
        <strain evidence="2">Pm1</strain>
    </source>
</reference>
<evidence type="ECO:0000313" key="2">
    <source>
        <dbReference type="EMBL" id="CAK7928010.1"/>
    </source>
</evidence>
<comment type="caution">
    <text evidence="2">The sequence shown here is derived from an EMBL/GenBank/DDBJ whole genome shotgun (WGS) entry which is preliminary data.</text>
</comment>